<dbReference type="InterPro" id="IPR009492">
    <property type="entry name" value="TniQ"/>
</dbReference>
<sequence length="612" mass="69463">MFNLLINPSPKGDESLAGYLHRLGHSNGLVNGEVLEFFKSSNDDEVYEWLDSEQRPVSWQVTVDELRKPSVSNQKVWSFSNHKYCSICLLSDFYWRELWDLTLYTTCAKHGVPLLYTCILCEGKNNFSLLKAGSCSRCGHSILNISKSTEIIDSARHWLSKQLEKLFSGVKVNGVEDFDALSYEQLHQIAFRIGVRALSLDKFITLKIPVQESLSIVPELASAAGRVLMDWPDAFHKLLTDLKHVRKSKISWQLASAFGPIYNDVYIFLNHERFDFVRSEFEHYVVSNWDGPLAKRNRRLSECTLLEHRWLPFNKAGRMTGLPESFLRRMHVSGELETREFQYACGKITAVVDIEQARKLSADVREPLNLRACSRLLWLSKKRIEQLLMAGLLKTSGNAPKPGEQWLIRYDSIFDLVPSVFLSVPEDDFITISQVAKHYLPTAYGFPQLMTAIKSGEVSVFCGADSEVVNIGKWLVSSQQIKAKVIAFHTAPRPNSFSIGEAAKILGVKEEVAYALVRGGQLGSETVQCSRRSAQVVSNKSIEHFQKNYILAPEIARILKMCTTSVRYYLRIRGFIPIAGPSLLRAQCRQNVWRRTRKLTALLVSISQKSDM</sequence>
<dbReference type="Pfam" id="PF06527">
    <property type="entry name" value="TniQ"/>
    <property type="match status" value="1"/>
</dbReference>
<dbReference type="AlphaFoldDB" id="A0A2U2D5Z5"/>
<comment type="caution">
    <text evidence="2">The sequence shown here is derived from an EMBL/GenBank/DDBJ whole genome shotgun (WGS) entry which is preliminary data.</text>
</comment>
<dbReference type="EMBL" id="QFAW01000022">
    <property type="protein sequence ID" value="PWE43040.1"/>
    <property type="molecule type" value="Genomic_DNA"/>
</dbReference>
<organism evidence="2 3">
    <name type="scientific">Pseudomonas prosekii</name>
    <dbReference type="NCBI Taxonomy" id="1148509"/>
    <lineage>
        <taxon>Bacteria</taxon>
        <taxon>Pseudomonadati</taxon>
        <taxon>Pseudomonadota</taxon>
        <taxon>Gammaproteobacteria</taxon>
        <taxon>Pseudomonadales</taxon>
        <taxon>Pseudomonadaceae</taxon>
        <taxon>Pseudomonas</taxon>
    </lineage>
</organism>
<dbReference type="OrthoDB" id="6296434at2"/>
<evidence type="ECO:0000313" key="3">
    <source>
        <dbReference type="Proteomes" id="UP000245056"/>
    </source>
</evidence>
<protein>
    <recommendedName>
        <fullName evidence="1">TniQ domain-containing protein</fullName>
    </recommendedName>
</protein>
<dbReference type="Proteomes" id="UP000245056">
    <property type="component" value="Unassembled WGS sequence"/>
</dbReference>
<feature type="domain" description="TniQ" evidence="1">
    <location>
        <begin position="6"/>
        <end position="114"/>
    </location>
</feature>
<dbReference type="RefSeq" id="WP_109521359.1">
    <property type="nucleotide sequence ID" value="NZ_QFAW01000022.1"/>
</dbReference>
<reference evidence="2 3" key="1">
    <citation type="submission" date="2018-05" db="EMBL/GenBank/DDBJ databases">
        <title>Genome sequences of two Antarctic strains of Pseudomonas prosekii: insights into adaptation to extreme conditions.</title>
        <authorList>
            <person name="Snopkova K."/>
            <person name="Dufkova K."/>
            <person name="Cejkova D."/>
            <person name="Sedlacek I."/>
            <person name="Smajs D."/>
        </authorList>
    </citation>
    <scope>NUCLEOTIDE SEQUENCE [LARGE SCALE GENOMIC DNA]</scope>
    <source>
        <strain evidence="2 3">P2673</strain>
    </source>
</reference>
<evidence type="ECO:0000313" key="2">
    <source>
        <dbReference type="EMBL" id="PWE43040.1"/>
    </source>
</evidence>
<proteinExistence type="predicted"/>
<gene>
    <name evidence="2" type="ORF">C9I49_16770</name>
</gene>
<accession>A0A2U2D5Z5</accession>
<evidence type="ECO:0000259" key="1">
    <source>
        <dbReference type="Pfam" id="PF06527"/>
    </source>
</evidence>
<name>A0A2U2D5Z5_9PSED</name>